<sequence length="193" mass="21550">MDTLRVTQGDTPKGFLHHFLLRLPTQGRQLHHRNPTSTHLSLSTTCCLRLQPRMTWSADGLHASSFCALTTIEYSKASGPKKLRANSHFCLSSSLKSSGLANSRRMFGPGGQRATQVLISCLTRPSGRLKRSEVFTTLSCVPLHSPAAQTFFLLMCLSICSFLLRCFIFRSFISSWFFSIWAKISALEFSLNS</sequence>
<keyword evidence="1" id="KW-1133">Transmembrane helix</keyword>
<dbReference type="EMBL" id="SRLO01000915">
    <property type="protein sequence ID" value="TNN44271.1"/>
    <property type="molecule type" value="Genomic_DNA"/>
</dbReference>
<name>A0A4Z2FTD3_9TELE</name>
<evidence type="ECO:0000256" key="1">
    <source>
        <dbReference type="SAM" id="Phobius"/>
    </source>
</evidence>
<keyword evidence="1" id="KW-0472">Membrane</keyword>
<accession>A0A4Z2FTD3</accession>
<protein>
    <submittedName>
        <fullName evidence="2">Uncharacterized protein</fullName>
    </submittedName>
</protein>
<comment type="caution">
    <text evidence="2">The sequence shown here is derived from an EMBL/GenBank/DDBJ whole genome shotgun (WGS) entry which is preliminary data.</text>
</comment>
<gene>
    <name evidence="2" type="ORF">EYF80_045554</name>
</gene>
<proteinExistence type="predicted"/>
<reference evidence="2 3" key="1">
    <citation type="submission" date="2019-03" db="EMBL/GenBank/DDBJ databases">
        <title>First draft genome of Liparis tanakae, snailfish: a comprehensive survey of snailfish specific genes.</title>
        <authorList>
            <person name="Kim W."/>
            <person name="Song I."/>
            <person name="Jeong J.-H."/>
            <person name="Kim D."/>
            <person name="Kim S."/>
            <person name="Ryu S."/>
            <person name="Song J.Y."/>
            <person name="Lee S.K."/>
        </authorList>
    </citation>
    <scope>NUCLEOTIDE SEQUENCE [LARGE SCALE GENOMIC DNA]</scope>
    <source>
        <tissue evidence="2">Muscle</tissue>
    </source>
</reference>
<keyword evidence="3" id="KW-1185">Reference proteome</keyword>
<evidence type="ECO:0000313" key="3">
    <source>
        <dbReference type="Proteomes" id="UP000314294"/>
    </source>
</evidence>
<evidence type="ECO:0000313" key="2">
    <source>
        <dbReference type="EMBL" id="TNN44271.1"/>
    </source>
</evidence>
<organism evidence="2 3">
    <name type="scientific">Liparis tanakae</name>
    <name type="common">Tanaka's snailfish</name>
    <dbReference type="NCBI Taxonomy" id="230148"/>
    <lineage>
        <taxon>Eukaryota</taxon>
        <taxon>Metazoa</taxon>
        <taxon>Chordata</taxon>
        <taxon>Craniata</taxon>
        <taxon>Vertebrata</taxon>
        <taxon>Euteleostomi</taxon>
        <taxon>Actinopterygii</taxon>
        <taxon>Neopterygii</taxon>
        <taxon>Teleostei</taxon>
        <taxon>Neoteleostei</taxon>
        <taxon>Acanthomorphata</taxon>
        <taxon>Eupercaria</taxon>
        <taxon>Perciformes</taxon>
        <taxon>Cottioidei</taxon>
        <taxon>Cottales</taxon>
        <taxon>Liparidae</taxon>
        <taxon>Liparis</taxon>
    </lineage>
</organism>
<feature type="transmembrane region" description="Helical" evidence="1">
    <location>
        <begin position="151"/>
        <end position="173"/>
    </location>
</feature>
<dbReference type="Proteomes" id="UP000314294">
    <property type="component" value="Unassembled WGS sequence"/>
</dbReference>
<keyword evidence="1" id="KW-0812">Transmembrane</keyword>
<dbReference type="AlphaFoldDB" id="A0A4Z2FTD3"/>